<dbReference type="InterPro" id="IPR027268">
    <property type="entry name" value="Peptidase_M4/M1_CTD_sf"/>
</dbReference>
<protein>
    <submittedName>
        <fullName evidence="3">M61 family metallopeptidase</fullName>
    </submittedName>
</protein>
<proteinExistence type="predicted"/>
<dbReference type="Gene3D" id="2.60.40.3650">
    <property type="match status" value="1"/>
</dbReference>
<feature type="transmembrane region" description="Helical" evidence="1">
    <location>
        <begin position="31"/>
        <end position="50"/>
    </location>
</feature>
<dbReference type="EMBL" id="JADIKJ010000004">
    <property type="protein sequence ID" value="MFK2899755.1"/>
    <property type="molecule type" value="Genomic_DNA"/>
</dbReference>
<keyword evidence="4" id="KW-1185">Reference proteome</keyword>
<organism evidence="3 4">
    <name type="scientific">Dyella jejuensis</name>
    <dbReference type="NCBI Taxonomy" id="1432009"/>
    <lineage>
        <taxon>Bacteria</taxon>
        <taxon>Pseudomonadati</taxon>
        <taxon>Pseudomonadota</taxon>
        <taxon>Gammaproteobacteria</taxon>
        <taxon>Lysobacterales</taxon>
        <taxon>Rhodanobacteraceae</taxon>
        <taxon>Dyella</taxon>
    </lineage>
</organism>
<dbReference type="Pfam" id="PF05299">
    <property type="entry name" value="Peptidase_M61"/>
    <property type="match status" value="1"/>
</dbReference>
<sequence>MQVASIEGSRRVYTLSTAACRTRRYPLKRHPLAAAILATVLGCTAFAVYADDVPAPQNVPYSAGTLKIDVDATDLAHRVFRVHEVVPAAPGPLTLLYPQWIPGNHSPTGPIDKFAGLVVKANGQTLPWKRDEYNVYAFHVDVPQGANAVEVEFQYLSPQDTRQGRVVMTPEMLNLQWNTVSLYPAGYYARQIQADPSVKLPAGWQFGSALDVASQDGDTVHFKPINYDDLVDSPIYAGKYFKRVDLDPGASTPVHMDIVADDPKFLEITPEQLKIHRALIQQMYKLYGAHHYNHYDFLFSLSDKMSGNGLEHHRSSEDGTPTGYFTEWDKSWIMRDLLSHEFNHSWDGKYRRGADLATPSFNVPMGDSLLWVYEGQTQFWGQVMAARSGLWNGDQYHEMIAAVAASYDKGRPGLASWRNVQDTTNDPTIAQRRPLPYRNYQASEDYYSAGEMIWLDVDGKLRELTGNKKSIDDFGKAFFGVNPGAWDVDTYTFEDVVKTLNDIAPYDWASYLRKRLDGHGGLTGGLEAHGWKLVYNDKPSDAIKAAEAFRHTADLTYSLGVSVGKEGAISDVLWDGPAFNAGISPGMTIVAVDGRSYDPDALKSAVTAAKDSSQPIELLVKNFDEYKTVRIDYHGGLKYPHLERDTSKPDTLTQLIKAR</sequence>
<dbReference type="PROSITE" id="PS50106">
    <property type="entry name" value="PDZ"/>
    <property type="match status" value="1"/>
</dbReference>
<dbReference type="InterPro" id="IPR040756">
    <property type="entry name" value="Peptidase_M61_N"/>
</dbReference>
<evidence type="ECO:0000313" key="3">
    <source>
        <dbReference type="EMBL" id="MFK2899755.1"/>
    </source>
</evidence>
<dbReference type="Pfam" id="PF17899">
    <property type="entry name" value="Peptidase_M61_N"/>
    <property type="match status" value="1"/>
</dbReference>
<evidence type="ECO:0000259" key="2">
    <source>
        <dbReference type="PROSITE" id="PS50106"/>
    </source>
</evidence>
<comment type="caution">
    <text evidence="3">The sequence shown here is derived from an EMBL/GenBank/DDBJ whole genome shotgun (WGS) entry which is preliminary data.</text>
</comment>
<dbReference type="Gene3D" id="1.10.390.10">
    <property type="entry name" value="Neutral Protease Domain 2"/>
    <property type="match status" value="1"/>
</dbReference>
<keyword evidence="1" id="KW-0472">Membrane</keyword>
<evidence type="ECO:0000256" key="1">
    <source>
        <dbReference type="SAM" id="Phobius"/>
    </source>
</evidence>
<keyword evidence="1" id="KW-1133">Transmembrane helix</keyword>
<feature type="domain" description="PDZ" evidence="2">
    <location>
        <begin position="559"/>
        <end position="624"/>
    </location>
</feature>
<gene>
    <name evidence="3" type="ORF">ISP15_05345</name>
</gene>
<accession>A0ABW8JHH7</accession>
<dbReference type="PIRSF" id="PIRSF016493">
    <property type="entry name" value="Glycyl_aminpptds"/>
    <property type="match status" value="1"/>
</dbReference>
<dbReference type="InterPro" id="IPR036034">
    <property type="entry name" value="PDZ_sf"/>
</dbReference>
<dbReference type="SUPFAM" id="SSF50156">
    <property type="entry name" value="PDZ domain-like"/>
    <property type="match status" value="1"/>
</dbReference>
<name>A0ABW8JHH7_9GAMM</name>
<reference evidence="3 4" key="1">
    <citation type="submission" date="2020-10" db="EMBL/GenBank/DDBJ databases">
        <title>Phylogeny of dyella-like bacteria.</title>
        <authorList>
            <person name="Fu J."/>
        </authorList>
    </citation>
    <scope>NUCLEOTIDE SEQUENCE [LARGE SCALE GENOMIC DNA]</scope>
    <source>
        <strain evidence="3 4">JP1</strain>
    </source>
</reference>
<dbReference type="InterPro" id="IPR007963">
    <property type="entry name" value="Peptidase_M61_catalytic"/>
</dbReference>
<keyword evidence="1" id="KW-0812">Transmembrane</keyword>
<dbReference type="InterPro" id="IPR024191">
    <property type="entry name" value="Peptidase_M61"/>
</dbReference>
<dbReference type="InterPro" id="IPR001478">
    <property type="entry name" value="PDZ"/>
</dbReference>
<evidence type="ECO:0000313" key="4">
    <source>
        <dbReference type="Proteomes" id="UP001620461"/>
    </source>
</evidence>
<dbReference type="Gene3D" id="2.30.42.10">
    <property type="match status" value="1"/>
</dbReference>
<dbReference type="Proteomes" id="UP001620461">
    <property type="component" value="Unassembled WGS sequence"/>
</dbReference>